<protein>
    <submittedName>
        <fullName evidence="2">Uncharacterized protein</fullName>
    </submittedName>
</protein>
<comment type="caution">
    <text evidence="2">The sequence shown here is derived from an EMBL/GenBank/DDBJ whole genome shotgun (WGS) entry which is preliminary data.</text>
</comment>
<evidence type="ECO:0000313" key="2">
    <source>
        <dbReference type="EMBL" id="KAF2900962.1"/>
    </source>
</evidence>
<keyword evidence="3" id="KW-1185">Reference proteome</keyword>
<gene>
    <name evidence="2" type="ORF">ILUMI_05223</name>
</gene>
<reference evidence="2" key="1">
    <citation type="submission" date="2019-08" db="EMBL/GenBank/DDBJ databases">
        <title>The genome of the North American firefly Photinus pyralis.</title>
        <authorList>
            <consortium name="Photinus pyralis genome working group"/>
            <person name="Fallon T.R."/>
            <person name="Sander Lower S.E."/>
            <person name="Weng J.-K."/>
        </authorList>
    </citation>
    <scope>NUCLEOTIDE SEQUENCE</scope>
    <source>
        <strain evidence="2">TRF0915ILg1</strain>
        <tissue evidence="2">Whole body</tissue>
    </source>
</reference>
<dbReference type="AlphaFoldDB" id="A0A8K0DCC5"/>
<feature type="region of interest" description="Disordered" evidence="1">
    <location>
        <begin position="69"/>
        <end position="107"/>
    </location>
</feature>
<dbReference type="EMBL" id="VTPC01001924">
    <property type="protein sequence ID" value="KAF2900962.1"/>
    <property type="molecule type" value="Genomic_DNA"/>
</dbReference>
<feature type="compositionally biased region" description="Basic and acidic residues" evidence="1">
    <location>
        <begin position="80"/>
        <end position="89"/>
    </location>
</feature>
<feature type="compositionally biased region" description="Basic and acidic residues" evidence="1">
    <location>
        <begin position="1"/>
        <end position="12"/>
    </location>
</feature>
<sequence length="190" mass="21002">MGQERAKPKDWVHGFGQRNQSSSRNLEIRTSPGIVPWAGQCCACGDRKVPEWGVKRPVTKLCLLPTADSETLNRTPKPTDVSDDRDKDYIPLSPSSVSSNGSLKSGLRTNRRIPKTKKINIISNILVKDPSTPGTNMGIAKPASKQRPRAIYEDRKQAILTKLGQIISPNRLDFWGNLPVSQSQDAIDDD</sequence>
<feature type="compositionally biased region" description="Low complexity" evidence="1">
    <location>
        <begin position="91"/>
        <end position="107"/>
    </location>
</feature>
<evidence type="ECO:0000313" key="3">
    <source>
        <dbReference type="Proteomes" id="UP000801492"/>
    </source>
</evidence>
<feature type="region of interest" description="Disordered" evidence="1">
    <location>
        <begin position="1"/>
        <end position="27"/>
    </location>
</feature>
<name>A0A8K0DCC5_IGNLU</name>
<proteinExistence type="predicted"/>
<dbReference type="Proteomes" id="UP000801492">
    <property type="component" value="Unassembled WGS sequence"/>
</dbReference>
<organism evidence="2 3">
    <name type="scientific">Ignelater luminosus</name>
    <name type="common">Cucubano</name>
    <name type="synonym">Pyrophorus luminosus</name>
    <dbReference type="NCBI Taxonomy" id="2038154"/>
    <lineage>
        <taxon>Eukaryota</taxon>
        <taxon>Metazoa</taxon>
        <taxon>Ecdysozoa</taxon>
        <taxon>Arthropoda</taxon>
        <taxon>Hexapoda</taxon>
        <taxon>Insecta</taxon>
        <taxon>Pterygota</taxon>
        <taxon>Neoptera</taxon>
        <taxon>Endopterygota</taxon>
        <taxon>Coleoptera</taxon>
        <taxon>Polyphaga</taxon>
        <taxon>Elateriformia</taxon>
        <taxon>Elateroidea</taxon>
        <taxon>Elateridae</taxon>
        <taxon>Agrypninae</taxon>
        <taxon>Pyrophorini</taxon>
        <taxon>Ignelater</taxon>
    </lineage>
</organism>
<accession>A0A8K0DCC5</accession>
<evidence type="ECO:0000256" key="1">
    <source>
        <dbReference type="SAM" id="MobiDB-lite"/>
    </source>
</evidence>